<dbReference type="OrthoDB" id="6114029at2759"/>
<reference evidence="2" key="2">
    <citation type="submission" date="2022-10" db="EMBL/GenBank/DDBJ databases">
        <authorList>
            <consortium name="ENA_rothamsted_submissions"/>
            <consortium name="culmorum"/>
            <person name="King R."/>
        </authorList>
    </citation>
    <scope>NUCLEOTIDE SEQUENCE</scope>
</reference>
<dbReference type="AlphaFoldDB" id="A0A9N9X588"/>
<keyword evidence="3" id="KW-1185">Reference proteome</keyword>
<evidence type="ECO:0000313" key="2">
    <source>
        <dbReference type="EMBL" id="CAG9824540.1"/>
    </source>
</evidence>
<dbReference type="GO" id="GO:0004197">
    <property type="term" value="F:cysteine-type endopeptidase activity"/>
    <property type="evidence" value="ECO:0007669"/>
    <property type="project" value="InterPro"/>
</dbReference>
<sequence length="261" mass="29832">MGWIENNGLITADEPMRGPANDFDGFWLWKINPLDVKHGKYGTFKERQNLTIDEKFEYKRDGNEPGLVIIFNHENFESPDLKPRRGSRRDVNEIITCKQRQGINISEDNILTDATTKEISDKLKQDYQFVSTPWNERHSVRSLSIISTDSQRFWAEGLSAVDKARSIKSLTVECLKERPELNLQLSPHTCRCEAIITEKGIHGLSCKLSSGRSFRHSTVNDLIERALSTAESPSAQNRWESVEMMESDLTECLSFHGVETN</sequence>
<dbReference type="SUPFAM" id="SSF52129">
    <property type="entry name" value="Caspase-like"/>
    <property type="match status" value="1"/>
</dbReference>
<proteinExistence type="predicted"/>
<dbReference type="InterPro" id="IPR001309">
    <property type="entry name" value="Pept_C14_p20"/>
</dbReference>
<name>A0A9N9X588_PHACE</name>
<protein>
    <recommendedName>
        <fullName evidence="1">Caspase family p20 domain-containing protein</fullName>
    </recommendedName>
</protein>
<accession>A0A9N9X588</accession>
<dbReference type="GO" id="GO:0006508">
    <property type="term" value="P:proteolysis"/>
    <property type="evidence" value="ECO:0007669"/>
    <property type="project" value="InterPro"/>
</dbReference>
<evidence type="ECO:0000259" key="1">
    <source>
        <dbReference type="PROSITE" id="PS50208"/>
    </source>
</evidence>
<evidence type="ECO:0000313" key="3">
    <source>
        <dbReference type="Proteomes" id="UP001153737"/>
    </source>
</evidence>
<dbReference type="Gene3D" id="3.40.50.1460">
    <property type="match status" value="1"/>
</dbReference>
<organism evidence="2 3">
    <name type="scientific">Phaedon cochleariae</name>
    <name type="common">Mustard beetle</name>
    <dbReference type="NCBI Taxonomy" id="80249"/>
    <lineage>
        <taxon>Eukaryota</taxon>
        <taxon>Metazoa</taxon>
        <taxon>Ecdysozoa</taxon>
        <taxon>Arthropoda</taxon>
        <taxon>Hexapoda</taxon>
        <taxon>Insecta</taxon>
        <taxon>Pterygota</taxon>
        <taxon>Neoptera</taxon>
        <taxon>Endopterygota</taxon>
        <taxon>Coleoptera</taxon>
        <taxon>Polyphaga</taxon>
        <taxon>Cucujiformia</taxon>
        <taxon>Chrysomeloidea</taxon>
        <taxon>Chrysomelidae</taxon>
        <taxon>Chrysomelinae</taxon>
        <taxon>Chrysomelini</taxon>
        <taxon>Phaedon</taxon>
    </lineage>
</organism>
<gene>
    <name evidence="2" type="ORF">PHAECO_LOCUS12226</name>
</gene>
<dbReference type="InterPro" id="IPR029030">
    <property type="entry name" value="Caspase-like_dom_sf"/>
</dbReference>
<dbReference type="PROSITE" id="PS50208">
    <property type="entry name" value="CASPASE_P20"/>
    <property type="match status" value="1"/>
</dbReference>
<feature type="domain" description="Caspase family p20" evidence="1">
    <location>
        <begin position="64"/>
        <end position="112"/>
    </location>
</feature>
<dbReference type="EMBL" id="OU896714">
    <property type="protein sequence ID" value="CAG9824540.1"/>
    <property type="molecule type" value="Genomic_DNA"/>
</dbReference>
<reference evidence="2" key="1">
    <citation type="submission" date="2022-01" db="EMBL/GenBank/DDBJ databases">
        <authorList>
            <person name="King R."/>
        </authorList>
    </citation>
    <scope>NUCLEOTIDE SEQUENCE</scope>
</reference>
<dbReference type="Proteomes" id="UP001153737">
    <property type="component" value="Chromosome 8"/>
</dbReference>